<dbReference type="InterPro" id="IPR045379">
    <property type="entry name" value="Crinkler_N"/>
</dbReference>
<evidence type="ECO:0000256" key="2">
    <source>
        <dbReference type="ARBA" id="ARBA00004613"/>
    </source>
</evidence>
<reference evidence="6" key="2">
    <citation type="journal article" date="2022" name="Microbiol. Resour. Announc.">
        <title>Whole-Genome Sequence of Entomortierella parvispora E1425, a Mucoromycotan Fungus Associated with Burkholderiaceae-Related Endosymbiotic Bacteria.</title>
        <authorList>
            <person name="Herlambang A."/>
            <person name="Guo Y."/>
            <person name="Takashima Y."/>
            <person name="Narisawa K."/>
            <person name="Ohta H."/>
            <person name="Nishizawa T."/>
        </authorList>
    </citation>
    <scope>NUCLEOTIDE SEQUENCE</scope>
    <source>
        <strain evidence="6">E1425</strain>
    </source>
</reference>
<reference evidence="6" key="1">
    <citation type="submission" date="2021-11" db="EMBL/GenBank/DDBJ databases">
        <authorList>
            <person name="Herlambang A."/>
            <person name="Guo Y."/>
            <person name="Takashima Y."/>
            <person name="Nishizawa T."/>
        </authorList>
    </citation>
    <scope>NUCLEOTIDE SEQUENCE</scope>
    <source>
        <strain evidence="6">E1425</strain>
    </source>
</reference>
<organism evidence="6 7">
    <name type="scientific">Entomortierella parvispora</name>
    <dbReference type="NCBI Taxonomy" id="205924"/>
    <lineage>
        <taxon>Eukaryota</taxon>
        <taxon>Fungi</taxon>
        <taxon>Fungi incertae sedis</taxon>
        <taxon>Mucoromycota</taxon>
        <taxon>Mortierellomycotina</taxon>
        <taxon>Mortierellomycetes</taxon>
        <taxon>Mortierellales</taxon>
        <taxon>Mortierellaceae</taxon>
        <taxon>Entomortierella</taxon>
    </lineage>
</organism>
<dbReference type="PANTHER" id="PTHR33129:SF1">
    <property type="entry name" value="ATP-BINDING PROTEIN"/>
    <property type="match status" value="1"/>
</dbReference>
<gene>
    <name evidence="6" type="ORF">EMPS_02853</name>
</gene>
<dbReference type="GO" id="GO:0043657">
    <property type="term" value="C:host cell"/>
    <property type="evidence" value="ECO:0007669"/>
    <property type="project" value="UniProtKB-SubCell"/>
</dbReference>
<dbReference type="PANTHER" id="PTHR33129">
    <property type="entry name" value="PROTEIN KINASE DOMAIN-CONTAINING PROTEIN-RELATED"/>
    <property type="match status" value="1"/>
</dbReference>
<evidence type="ECO:0000256" key="3">
    <source>
        <dbReference type="ARBA" id="ARBA00022525"/>
    </source>
</evidence>
<proteinExistence type="predicted"/>
<dbReference type="EMBL" id="BQFW01000004">
    <property type="protein sequence ID" value="GJJ70504.1"/>
    <property type="molecule type" value="Genomic_DNA"/>
</dbReference>
<feature type="domain" description="Crinkler effector protein N-terminal" evidence="5">
    <location>
        <begin position="4"/>
        <end position="103"/>
    </location>
</feature>
<dbReference type="InterPro" id="IPR052980">
    <property type="entry name" value="Crinkler_effector"/>
</dbReference>
<evidence type="ECO:0000313" key="7">
    <source>
        <dbReference type="Proteomes" id="UP000827284"/>
    </source>
</evidence>
<sequence length="524" mass="58985">MTELTLFCMVKGQQTAFSVDIELTKTVDYLKKKISNDELKLSTPPKDLTLWKANIKLADAKKDSTLLQNVIENTPKLEENARISAIFPPSDGALEENLHIIVQLPSQAPKRGNDGDAGAASKRPRQSCSLEDAIKEAGLTEKAVVDGMVDLSRLDNKERVSILSYMGQAVTHNSSYVSMSKTASALQDLSFQDLELLSTASDTRFPVVGTKDLYVRQTFKDLFTEITSKFQDRPKNEGWNRIVVTGTSGIGKSAFLVYLAIRLLAEGGNDNPPIVIFHEKGDTTCYVFGGVSTLLYGDISDFRDFLDLRETWYLADSPKNPRLVEARTVLSASPKTLSATDDYFQEIDKRVPWRYFMAPWTLDELELCRSNIRSFQVVPKEFMEELYDLIGGVPRYVLEKPKDVLSLEQDDLPGARKSAYERVQQAIDSVKDPIKLMDCFRQGKASLEFSNRILHRWPSDNHKDFYLKWGSAHIAEEVGNSLKDAAWRSILQSLLNDADGASKGFMFETYVQHLFRKGGCEFHI</sequence>
<dbReference type="SUPFAM" id="SSF52540">
    <property type="entry name" value="P-loop containing nucleoside triphosphate hydrolases"/>
    <property type="match status" value="1"/>
</dbReference>
<comment type="caution">
    <text evidence="6">The sequence shown here is derived from an EMBL/GenBank/DDBJ whole genome shotgun (WGS) entry which is preliminary data.</text>
</comment>
<comment type="subcellular location">
    <subcellularLocation>
        <location evidence="1">Host cell</location>
    </subcellularLocation>
    <subcellularLocation>
        <location evidence="2">Secreted</location>
    </subcellularLocation>
</comment>
<keyword evidence="7" id="KW-1185">Reference proteome</keyword>
<dbReference type="Gene3D" id="3.10.20.90">
    <property type="entry name" value="Phosphatidylinositol 3-kinase Catalytic Subunit, Chain A, domain 1"/>
    <property type="match status" value="1"/>
</dbReference>
<protein>
    <recommendedName>
        <fullName evidence="5">Crinkler effector protein N-terminal domain-containing protein</fullName>
    </recommendedName>
</protein>
<evidence type="ECO:0000256" key="4">
    <source>
        <dbReference type="SAM" id="MobiDB-lite"/>
    </source>
</evidence>
<evidence type="ECO:0000313" key="6">
    <source>
        <dbReference type="EMBL" id="GJJ70504.1"/>
    </source>
</evidence>
<accession>A0A9P3H5R3</accession>
<dbReference type="AlphaFoldDB" id="A0A9P3H5R3"/>
<dbReference type="InterPro" id="IPR027417">
    <property type="entry name" value="P-loop_NTPase"/>
</dbReference>
<feature type="region of interest" description="Disordered" evidence="4">
    <location>
        <begin position="105"/>
        <end position="128"/>
    </location>
</feature>
<evidence type="ECO:0000259" key="5">
    <source>
        <dbReference type="Pfam" id="PF20147"/>
    </source>
</evidence>
<dbReference type="OrthoDB" id="19861at2759"/>
<name>A0A9P3H5R3_9FUNG</name>
<dbReference type="GO" id="GO:0005576">
    <property type="term" value="C:extracellular region"/>
    <property type="evidence" value="ECO:0007669"/>
    <property type="project" value="UniProtKB-SubCell"/>
</dbReference>
<keyword evidence="3" id="KW-0964">Secreted</keyword>
<dbReference type="Pfam" id="PF20147">
    <property type="entry name" value="Crinkler"/>
    <property type="match status" value="1"/>
</dbReference>
<dbReference type="Proteomes" id="UP000827284">
    <property type="component" value="Unassembled WGS sequence"/>
</dbReference>
<evidence type="ECO:0000256" key="1">
    <source>
        <dbReference type="ARBA" id="ARBA00004340"/>
    </source>
</evidence>